<organism evidence="17">
    <name type="scientific">Streltzoviella insularis</name>
    <dbReference type="NCBI Taxonomy" id="1206366"/>
    <lineage>
        <taxon>Eukaryota</taxon>
        <taxon>Metazoa</taxon>
        <taxon>Ecdysozoa</taxon>
        <taxon>Arthropoda</taxon>
        <taxon>Hexapoda</taxon>
        <taxon>Insecta</taxon>
        <taxon>Pterygota</taxon>
        <taxon>Neoptera</taxon>
        <taxon>Endopterygota</taxon>
        <taxon>Lepidoptera</taxon>
        <taxon>Glossata</taxon>
        <taxon>Ditrysia</taxon>
        <taxon>Cossoidea</taxon>
        <taxon>Cossidae</taxon>
        <taxon>Cossinae</taxon>
        <taxon>Streltzoviella</taxon>
    </lineage>
</organism>
<evidence type="ECO:0000256" key="1">
    <source>
        <dbReference type="ARBA" id="ARBA00001971"/>
    </source>
</evidence>
<evidence type="ECO:0000256" key="4">
    <source>
        <dbReference type="ARBA" id="ARBA00010617"/>
    </source>
</evidence>
<dbReference type="InterPro" id="IPR017972">
    <property type="entry name" value="Cyt_P450_CS"/>
</dbReference>
<keyword evidence="13" id="KW-0472">Membrane</keyword>
<dbReference type="InterPro" id="IPR036396">
    <property type="entry name" value="Cyt_P450_sf"/>
</dbReference>
<dbReference type="PRINTS" id="PR00385">
    <property type="entry name" value="P450"/>
</dbReference>
<dbReference type="EC" id="1.14.14.1" evidence="5"/>
<keyword evidence="9" id="KW-0492">Microsome</keyword>
<dbReference type="PRINTS" id="PR00463">
    <property type="entry name" value="EP450I"/>
</dbReference>
<evidence type="ECO:0000256" key="6">
    <source>
        <dbReference type="ARBA" id="ARBA00022617"/>
    </source>
</evidence>
<evidence type="ECO:0000256" key="12">
    <source>
        <dbReference type="ARBA" id="ARBA00023033"/>
    </source>
</evidence>
<dbReference type="PROSITE" id="PS00086">
    <property type="entry name" value="CYTOCHROME_P450"/>
    <property type="match status" value="1"/>
</dbReference>
<dbReference type="AlphaFoldDB" id="A0A7D5UMS7"/>
<keyword evidence="12 16" id="KW-0503">Monooxygenase</keyword>
<comment type="cofactor">
    <cofactor evidence="1 15">
        <name>heme</name>
        <dbReference type="ChEBI" id="CHEBI:30413"/>
    </cofactor>
</comment>
<dbReference type="GO" id="GO:0005506">
    <property type="term" value="F:iron ion binding"/>
    <property type="evidence" value="ECO:0007669"/>
    <property type="project" value="InterPro"/>
</dbReference>
<comment type="subcellular location">
    <subcellularLocation>
        <location evidence="3">Endoplasmic reticulum membrane</location>
        <topology evidence="3">Peripheral membrane protein</topology>
    </subcellularLocation>
    <subcellularLocation>
        <location evidence="2">Microsome membrane</location>
        <topology evidence="2">Peripheral membrane protein</topology>
    </subcellularLocation>
</comment>
<evidence type="ECO:0000256" key="3">
    <source>
        <dbReference type="ARBA" id="ARBA00004406"/>
    </source>
</evidence>
<keyword evidence="7 15" id="KW-0479">Metal-binding</keyword>
<evidence type="ECO:0000256" key="10">
    <source>
        <dbReference type="ARBA" id="ARBA00023002"/>
    </source>
</evidence>
<name>A0A7D5UMS7_9NEOP</name>
<dbReference type="SUPFAM" id="SSF48264">
    <property type="entry name" value="Cytochrome P450"/>
    <property type="match status" value="1"/>
</dbReference>
<evidence type="ECO:0000256" key="13">
    <source>
        <dbReference type="ARBA" id="ARBA00023136"/>
    </source>
</evidence>
<dbReference type="Pfam" id="PF00067">
    <property type="entry name" value="p450"/>
    <property type="match status" value="1"/>
</dbReference>
<reference evidence="17" key="1">
    <citation type="journal article" date="2019" name="Sci. Rep.">
        <title>Antennal transcriptome analyses and olfactory protein identification in an important wood-boring moth pest, Streltzoviella insularis (Lepidoptera: Cossidae).</title>
        <authorList>
            <person name="Yang Y"/>
            <person name="Li W"/>
            <person name="Tao J Zong.S."/>
        </authorList>
    </citation>
    <scope>NUCLEOTIDE SEQUENCE</scope>
    <source>
        <tissue evidence="17">Antennae</tissue>
    </source>
</reference>
<dbReference type="InterPro" id="IPR002401">
    <property type="entry name" value="Cyt_P450_E_grp-I"/>
</dbReference>
<comment type="catalytic activity">
    <reaction evidence="14">
        <text>an organic molecule + reduced [NADPH--hemoprotein reductase] + O2 = an alcohol + oxidized [NADPH--hemoprotein reductase] + H2O + H(+)</text>
        <dbReference type="Rhea" id="RHEA:17149"/>
        <dbReference type="Rhea" id="RHEA-COMP:11964"/>
        <dbReference type="Rhea" id="RHEA-COMP:11965"/>
        <dbReference type="ChEBI" id="CHEBI:15377"/>
        <dbReference type="ChEBI" id="CHEBI:15378"/>
        <dbReference type="ChEBI" id="CHEBI:15379"/>
        <dbReference type="ChEBI" id="CHEBI:30879"/>
        <dbReference type="ChEBI" id="CHEBI:57618"/>
        <dbReference type="ChEBI" id="CHEBI:58210"/>
        <dbReference type="ChEBI" id="CHEBI:142491"/>
        <dbReference type="EC" id="1.14.14.1"/>
    </reaction>
</comment>
<evidence type="ECO:0000256" key="5">
    <source>
        <dbReference type="ARBA" id="ARBA00012109"/>
    </source>
</evidence>
<protein>
    <recommendedName>
        <fullName evidence="5">unspecific monooxygenase</fullName>
        <ecNumber evidence="5">1.14.14.1</ecNumber>
    </recommendedName>
</protein>
<dbReference type="GO" id="GO:0005789">
    <property type="term" value="C:endoplasmic reticulum membrane"/>
    <property type="evidence" value="ECO:0007669"/>
    <property type="project" value="UniProtKB-SubCell"/>
</dbReference>
<evidence type="ECO:0000256" key="14">
    <source>
        <dbReference type="ARBA" id="ARBA00047827"/>
    </source>
</evidence>
<reference evidence="17" key="2">
    <citation type="submission" date="2020-04" db="EMBL/GenBank/DDBJ databases">
        <authorList>
            <person name="Yang Y."/>
        </authorList>
    </citation>
    <scope>NUCLEOTIDE SEQUENCE</scope>
    <source>
        <tissue evidence="17">Antennae</tissue>
    </source>
</reference>
<dbReference type="Gene3D" id="1.10.630.10">
    <property type="entry name" value="Cytochrome P450"/>
    <property type="match status" value="1"/>
</dbReference>
<dbReference type="InterPro" id="IPR050476">
    <property type="entry name" value="Insect_CytP450_Detox"/>
</dbReference>
<evidence type="ECO:0000256" key="15">
    <source>
        <dbReference type="PIRSR" id="PIRSR602401-1"/>
    </source>
</evidence>
<evidence type="ECO:0000256" key="11">
    <source>
        <dbReference type="ARBA" id="ARBA00023004"/>
    </source>
</evidence>
<evidence type="ECO:0000256" key="8">
    <source>
        <dbReference type="ARBA" id="ARBA00022824"/>
    </source>
</evidence>
<feature type="binding site" description="axial binding residue" evidence="15">
    <location>
        <position position="460"/>
    </location>
    <ligand>
        <name>heme</name>
        <dbReference type="ChEBI" id="CHEBI:30413"/>
    </ligand>
    <ligandPart>
        <name>Fe</name>
        <dbReference type="ChEBI" id="CHEBI:18248"/>
    </ligandPart>
</feature>
<comment type="similarity">
    <text evidence="4 16">Belongs to the cytochrome P450 family.</text>
</comment>
<dbReference type="PANTHER" id="PTHR24292:SF45">
    <property type="entry name" value="CYTOCHROME P450 6G1-RELATED"/>
    <property type="match status" value="1"/>
</dbReference>
<proteinExistence type="evidence at transcript level"/>
<evidence type="ECO:0000256" key="9">
    <source>
        <dbReference type="ARBA" id="ARBA00022848"/>
    </source>
</evidence>
<keyword evidence="8" id="KW-0256">Endoplasmic reticulum</keyword>
<accession>A0A7D5UMS7</accession>
<evidence type="ECO:0000256" key="7">
    <source>
        <dbReference type="ARBA" id="ARBA00022723"/>
    </source>
</evidence>
<keyword evidence="11 15" id="KW-0408">Iron</keyword>
<dbReference type="FunFam" id="1.10.630.10:FF:000042">
    <property type="entry name" value="Cytochrome P450"/>
    <property type="match status" value="1"/>
</dbReference>
<dbReference type="InterPro" id="IPR001128">
    <property type="entry name" value="Cyt_P450"/>
</dbReference>
<evidence type="ECO:0000313" key="17">
    <source>
        <dbReference type="EMBL" id="QLI62177.1"/>
    </source>
</evidence>
<dbReference type="GO" id="GO:0016712">
    <property type="term" value="F:oxidoreductase activity, acting on paired donors, with incorporation or reduction of molecular oxygen, reduced flavin or flavoprotein as one donor, and incorporation of one atom of oxygen"/>
    <property type="evidence" value="ECO:0007669"/>
    <property type="project" value="UniProtKB-EC"/>
</dbReference>
<dbReference type="GO" id="GO:0020037">
    <property type="term" value="F:heme binding"/>
    <property type="evidence" value="ECO:0007669"/>
    <property type="project" value="InterPro"/>
</dbReference>
<sequence length="522" mass="60698">MMLVAVVTVFMCILTLVYFLVTKKKNYWKKKGLPHLKPSLILGNYGDFILLKKNLGLVIDDICKQFPDAPLVGAFYGTEPALIVKDPEYIKLVTTKDFYYFSGRELSEHTHKELFFKNVFAESGDYWKVVRQNLTPLFSSAKMKKMFYLIEDCTKVFDRLLDEEIQANDIQEVRYFMARFTLDCIGSCVFGLNSKVMEDNPNKNPFRMIADKALNFSPDQILKAILRNVWPSIFYILRFKSFPEEVSNFFNDLLVNIFKERNYKSTSRHDFVDLMLNLKENDCIIGDGLKNLKTDLENKERVSLKVDDELLVAQSIVFFLAGFETSALTSSFALYELAKNEDAQRRVLEEVDDYIRRHDGQLGYECVTELPYLNACLDETLRLYPVLTFLTREVVEDYTLPTGLMLEKGLRVHLPVYYMHRNPDYFPEPDQFRPERFLGEEKENIKPYTYFPFGEGPRICIGMRFAKMQTMAGLITVLKKYRVELAKGMPRTVEFEPKTFVTISTSGINLKFISRRVVSNRG</sequence>
<dbReference type="PANTHER" id="PTHR24292">
    <property type="entry name" value="CYTOCHROME P450"/>
    <property type="match status" value="1"/>
</dbReference>
<dbReference type="EMBL" id="MT386893">
    <property type="protein sequence ID" value="QLI62177.1"/>
    <property type="molecule type" value="mRNA"/>
</dbReference>
<keyword evidence="10 16" id="KW-0560">Oxidoreductase</keyword>
<dbReference type="CDD" id="cd11056">
    <property type="entry name" value="CYP6-like"/>
    <property type="match status" value="1"/>
</dbReference>
<evidence type="ECO:0000256" key="2">
    <source>
        <dbReference type="ARBA" id="ARBA00004174"/>
    </source>
</evidence>
<evidence type="ECO:0000256" key="16">
    <source>
        <dbReference type="RuleBase" id="RU000461"/>
    </source>
</evidence>
<keyword evidence="6 15" id="KW-0349">Heme</keyword>